<gene>
    <name evidence="1" type="ORF">AN481_16100</name>
</gene>
<sequence length="80" mass="9031">MKNQTCPTCQGKLQTKQIEKMLKGGNNTAIIQVEAEVCAKCGGKLYKSDILHQFTQIRDKLKNQQTEDFQVIGQSFRISV</sequence>
<protein>
    <recommendedName>
        <fullName evidence="3">YgiT-type zinc finger domain-containing protein</fullName>
    </recommendedName>
</protein>
<accession>A0A1B7VNI7</accession>
<evidence type="ECO:0008006" key="3">
    <source>
        <dbReference type="Google" id="ProtNLM"/>
    </source>
</evidence>
<name>A0A1B7VNI7_APHFL</name>
<dbReference type="NCBIfam" id="TIGR03831">
    <property type="entry name" value="YgiT_finger"/>
    <property type="match status" value="1"/>
</dbReference>
<dbReference type="EMBL" id="LJOY01000066">
    <property type="protein sequence ID" value="OBQ21758.1"/>
    <property type="molecule type" value="Genomic_DNA"/>
</dbReference>
<organism evidence="1 2">
    <name type="scientific">Aphanizomenon flos-aquae LD13</name>
    <dbReference type="NCBI Taxonomy" id="1710894"/>
    <lineage>
        <taxon>Bacteria</taxon>
        <taxon>Bacillati</taxon>
        <taxon>Cyanobacteriota</taxon>
        <taxon>Cyanophyceae</taxon>
        <taxon>Nostocales</taxon>
        <taxon>Aphanizomenonaceae</taxon>
        <taxon>Aphanizomenon</taxon>
    </lineage>
</organism>
<dbReference type="InterPro" id="IPR022453">
    <property type="entry name" value="Znf_MqsA-type"/>
</dbReference>
<reference evidence="1 2" key="1">
    <citation type="submission" date="2015-09" db="EMBL/GenBank/DDBJ databases">
        <title>Whole genome shotgun sequence assembly of Aphanizomenon flos-aquae UKL13.</title>
        <authorList>
            <person name="Driscoll C."/>
        </authorList>
    </citation>
    <scope>NUCLEOTIDE SEQUENCE [LARGE SCALE GENOMIC DNA]</scope>
    <source>
        <strain evidence="1">MDT13</strain>
    </source>
</reference>
<evidence type="ECO:0000313" key="2">
    <source>
        <dbReference type="Proteomes" id="UP000092382"/>
    </source>
</evidence>
<dbReference type="AlphaFoldDB" id="A0A1B7VNI7"/>
<evidence type="ECO:0000313" key="1">
    <source>
        <dbReference type="EMBL" id="OBQ21758.1"/>
    </source>
</evidence>
<dbReference type="Proteomes" id="UP000092382">
    <property type="component" value="Unassembled WGS sequence"/>
</dbReference>
<dbReference type="PATRIC" id="fig|1710894.3.peg.1805"/>
<dbReference type="Gene3D" id="3.10.20.860">
    <property type="match status" value="1"/>
</dbReference>
<comment type="caution">
    <text evidence="1">The sequence shown here is derived from an EMBL/GenBank/DDBJ whole genome shotgun (WGS) entry which is preliminary data.</text>
</comment>
<proteinExistence type="predicted"/>